<dbReference type="EMBL" id="CM001222">
    <property type="protein sequence ID" value="KEH26333.1"/>
    <property type="molecule type" value="Genomic_DNA"/>
</dbReference>
<reference evidence="2 5" key="1">
    <citation type="journal article" date="2011" name="Nature">
        <title>The Medicago genome provides insight into the evolution of rhizobial symbioses.</title>
        <authorList>
            <person name="Young N.D."/>
            <person name="Debelle F."/>
            <person name="Oldroyd G.E."/>
            <person name="Geurts R."/>
            <person name="Cannon S.B."/>
            <person name="Udvardi M.K."/>
            <person name="Benedito V.A."/>
            <person name="Mayer K.F."/>
            <person name="Gouzy J."/>
            <person name="Schoof H."/>
            <person name="Van de Peer Y."/>
            <person name="Proost S."/>
            <person name="Cook D.R."/>
            <person name="Meyers B.C."/>
            <person name="Spannagl M."/>
            <person name="Cheung F."/>
            <person name="De Mita S."/>
            <person name="Krishnakumar V."/>
            <person name="Gundlach H."/>
            <person name="Zhou S."/>
            <person name="Mudge J."/>
            <person name="Bharti A.K."/>
            <person name="Murray J.D."/>
            <person name="Naoumkina M.A."/>
            <person name="Rosen B."/>
            <person name="Silverstein K.A."/>
            <person name="Tang H."/>
            <person name="Rombauts S."/>
            <person name="Zhao P.X."/>
            <person name="Zhou P."/>
            <person name="Barbe V."/>
            <person name="Bardou P."/>
            <person name="Bechner M."/>
            <person name="Bellec A."/>
            <person name="Berger A."/>
            <person name="Berges H."/>
            <person name="Bidwell S."/>
            <person name="Bisseling T."/>
            <person name="Choisne N."/>
            <person name="Couloux A."/>
            <person name="Denny R."/>
            <person name="Deshpande S."/>
            <person name="Dai X."/>
            <person name="Doyle J.J."/>
            <person name="Dudez A.M."/>
            <person name="Farmer A.D."/>
            <person name="Fouteau S."/>
            <person name="Franken C."/>
            <person name="Gibelin C."/>
            <person name="Gish J."/>
            <person name="Goldstein S."/>
            <person name="Gonzalez A.J."/>
            <person name="Green P.J."/>
            <person name="Hallab A."/>
            <person name="Hartog M."/>
            <person name="Hua A."/>
            <person name="Humphray S.J."/>
            <person name="Jeong D.H."/>
            <person name="Jing Y."/>
            <person name="Jocker A."/>
            <person name="Kenton S.M."/>
            <person name="Kim D.J."/>
            <person name="Klee K."/>
            <person name="Lai H."/>
            <person name="Lang C."/>
            <person name="Lin S."/>
            <person name="Macmil S.L."/>
            <person name="Magdelenat G."/>
            <person name="Matthews L."/>
            <person name="McCorrison J."/>
            <person name="Monaghan E.L."/>
            <person name="Mun J.H."/>
            <person name="Najar F.Z."/>
            <person name="Nicholson C."/>
            <person name="Noirot C."/>
            <person name="O'Bleness M."/>
            <person name="Paule C.R."/>
            <person name="Poulain J."/>
            <person name="Prion F."/>
            <person name="Qin B."/>
            <person name="Qu C."/>
            <person name="Retzel E.F."/>
            <person name="Riddle C."/>
            <person name="Sallet E."/>
            <person name="Samain S."/>
            <person name="Samson N."/>
            <person name="Sanders I."/>
            <person name="Saurat O."/>
            <person name="Scarpelli C."/>
            <person name="Schiex T."/>
            <person name="Segurens B."/>
            <person name="Severin A.J."/>
            <person name="Sherrier D.J."/>
            <person name="Shi R."/>
            <person name="Sims S."/>
            <person name="Singer S.R."/>
            <person name="Sinharoy S."/>
            <person name="Sterck L."/>
            <person name="Viollet A."/>
            <person name="Wang B.B."/>
            <person name="Wang K."/>
            <person name="Wang M."/>
            <person name="Wang X."/>
            <person name="Warfsmann J."/>
            <person name="Weissenbach J."/>
            <person name="White D.D."/>
            <person name="White J.D."/>
            <person name="Wiley G.B."/>
            <person name="Wincker P."/>
            <person name="Xing Y."/>
            <person name="Yang L."/>
            <person name="Yao Z."/>
            <person name="Ying F."/>
            <person name="Zhai J."/>
            <person name="Zhou L."/>
            <person name="Zuber A."/>
            <person name="Denarie J."/>
            <person name="Dixon R.A."/>
            <person name="May G.D."/>
            <person name="Schwartz D.C."/>
            <person name="Rogers J."/>
            <person name="Quetier F."/>
            <person name="Town C.D."/>
            <person name="Roe B.A."/>
        </authorList>
    </citation>
    <scope>NUCLEOTIDE SEQUENCE [LARGE SCALE GENOMIC DNA]</scope>
    <source>
        <strain evidence="2">A17</strain>
        <strain evidence="4 5">cv. Jemalong A17</strain>
    </source>
</reference>
<dbReference type="Gramene" id="rna35938">
    <property type="protein sequence ID" value="RHN51494.1"/>
    <property type="gene ID" value="gene35938"/>
</dbReference>
<reference evidence="6" key="4">
    <citation type="journal article" date="2018" name="Nat. Plants">
        <title>Whole-genome landscape of Medicago truncatula symbiotic genes.</title>
        <authorList>
            <person name="Pecrix Y."/>
            <person name="Staton S.E."/>
            <person name="Sallet E."/>
            <person name="Lelandais-Briere C."/>
            <person name="Moreau S."/>
            <person name="Carrere S."/>
            <person name="Blein T."/>
            <person name="Jardinaud M.F."/>
            <person name="Latrasse D."/>
            <person name="Zouine M."/>
            <person name="Zahm M."/>
            <person name="Kreplak J."/>
            <person name="Mayjonade B."/>
            <person name="Satge C."/>
            <person name="Perez M."/>
            <person name="Cauet S."/>
            <person name="Marande W."/>
            <person name="Chantry-Darmon C."/>
            <person name="Lopez-Roques C."/>
            <person name="Bouchez O."/>
            <person name="Berard A."/>
            <person name="Debelle F."/>
            <person name="Munos S."/>
            <person name="Bendahmane A."/>
            <person name="Berges H."/>
            <person name="Niebel A."/>
            <person name="Buitink J."/>
            <person name="Frugier F."/>
            <person name="Benhamed M."/>
            <person name="Crespi M."/>
            <person name="Gouzy J."/>
            <person name="Gamas P."/>
        </authorList>
    </citation>
    <scope>NUCLEOTIDE SEQUENCE [LARGE SCALE GENOMIC DNA]</scope>
    <source>
        <strain evidence="6">cv. Jemalong A17</strain>
    </source>
</reference>
<evidence type="ECO:0000256" key="1">
    <source>
        <dbReference type="SAM" id="Phobius"/>
    </source>
</evidence>
<dbReference type="Proteomes" id="UP000002051">
    <property type="component" value="Chromosome 6"/>
</dbReference>
<evidence type="ECO:0000313" key="5">
    <source>
        <dbReference type="Proteomes" id="UP000002051"/>
    </source>
</evidence>
<keyword evidence="1" id="KW-1133">Transmembrane helix</keyword>
<dbReference type="GO" id="GO:0005886">
    <property type="term" value="C:plasma membrane"/>
    <property type="evidence" value="ECO:0000318"/>
    <property type="project" value="GO_Central"/>
</dbReference>
<dbReference type="AlphaFoldDB" id="A0A072UB93"/>
<reference evidence="4" key="3">
    <citation type="submission" date="2015-04" db="UniProtKB">
        <authorList>
            <consortium name="EnsemblPlants"/>
        </authorList>
    </citation>
    <scope>IDENTIFICATION</scope>
    <source>
        <strain evidence="4">cv. Jemalong A17</strain>
    </source>
</reference>
<proteinExistence type="predicted"/>
<reference evidence="3" key="5">
    <citation type="journal article" date="2018" name="Nat. Plants">
        <title>Whole-genome landscape of Medicago truncatula symbiotic genes.</title>
        <authorList>
            <person name="Pecrix Y."/>
            <person name="Gamas P."/>
            <person name="Carrere S."/>
        </authorList>
    </citation>
    <scope>NUCLEOTIDE SEQUENCE</scope>
    <source>
        <tissue evidence="3">Leaves</tissue>
    </source>
</reference>
<dbReference type="EnsemblPlants" id="KEH26333">
    <property type="protein sequence ID" value="KEH26333"/>
    <property type="gene ID" value="MTR_6g453010"/>
</dbReference>
<dbReference type="Proteomes" id="UP000265566">
    <property type="component" value="Chromosome 6"/>
</dbReference>
<evidence type="ECO:0000313" key="4">
    <source>
        <dbReference type="EnsemblPlants" id="KEH26333"/>
    </source>
</evidence>
<organism evidence="2 5">
    <name type="scientific">Medicago truncatula</name>
    <name type="common">Barrel medic</name>
    <name type="synonym">Medicago tribuloides</name>
    <dbReference type="NCBI Taxonomy" id="3880"/>
    <lineage>
        <taxon>Eukaryota</taxon>
        <taxon>Viridiplantae</taxon>
        <taxon>Streptophyta</taxon>
        <taxon>Embryophyta</taxon>
        <taxon>Tracheophyta</taxon>
        <taxon>Spermatophyta</taxon>
        <taxon>Magnoliopsida</taxon>
        <taxon>eudicotyledons</taxon>
        <taxon>Gunneridae</taxon>
        <taxon>Pentapetalae</taxon>
        <taxon>rosids</taxon>
        <taxon>fabids</taxon>
        <taxon>Fabales</taxon>
        <taxon>Fabaceae</taxon>
        <taxon>Papilionoideae</taxon>
        <taxon>50 kb inversion clade</taxon>
        <taxon>NPAAA clade</taxon>
        <taxon>Hologalegina</taxon>
        <taxon>IRL clade</taxon>
        <taxon>Trifolieae</taxon>
        <taxon>Medicago</taxon>
    </lineage>
</organism>
<keyword evidence="1 2" id="KW-0812">Transmembrane</keyword>
<sequence length="184" mass="21156">MTHSPTQSQSRKFENIMIIVIVLFMIVMVALFIKDNTGYMSGIKYKVVDASLIEFNLTSDNIIVYGLKVNMTATNSNEEAYKPKSEYFAHFSYKCNRFTELSMEPFVIPSKTTMLLEPTVLGGYTTIKKLKPLQLDEYNEETRLGIYNLNLYIDPCISCTNLRVMLISKGILKPDTTCKRNLWF</sequence>
<protein>
    <submittedName>
        <fullName evidence="2">Transmembrane protein, putative</fullName>
    </submittedName>
</protein>
<evidence type="ECO:0000313" key="6">
    <source>
        <dbReference type="Proteomes" id="UP000265566"/>
    </source>
</evidence>
<gene>
    <name evidence="2" type="ordered locus">MTR_6g453010</name>
    <name evidence="3" type="ORF">MtrunA17_Chr6g0469211</name>
</gene>
<dbReference type="EMBL" id="PSQE01000006">
    <property type="protein sequence ID" value="RHN51494.1"/>
    <property type="molecule type" value="Genomic_DNA"/>
</dbReference>
<name>A0A072UB93_MEDTR</name>
<dbReference type="HOGENOM" id="CLU_1470299_0_0_1"/>
<keyword evidence="5" id="KW-1185">Reference proteome</keyword>
<accession>A0A072UB93</accession>
<evidence type="ECO:0000313" key="3">
    <source>
        <dbReference type="EMBL" id="RHN51494.1"/>
    </source>
</evidence>
<feature type="transmembrane region" description="Helical" evidence="1">
    <location>
        <begin position="16"/>
        <end position="33"/>
    </location>
</feature>
<dbReference type="GO" id="GO:0009506">
    <property type="term" value="C:plasmodesma"/>
    <property type="evidence" value="ECO:0000318"/>
    <property type="project" value="GO_Central"/>
</dbReference>
<keyword evidence="1" id="KW-0472">Membrane</keyword>
<reference evidence="2 5" key="2">
    <citation type="journal article" date="2014" name="BMC Genomics">
        <title>An improved genome release (version Mt4.0) for the model legume Medicago truncatula.</title>
        <authorList>
            <person name="Tang H."/>
            <person name="Krishnakumar V."/>
            <person name="Bidwell S."/>
            <person name="Rosen B."/>
            <person name="Chan A."/>
            <person name="Zhou S."/>
            <person name="Gentzbittel L."/>
            <person name="Childs K.L."/>
            <person name="Yandell M."/>
            <person name="Gundlach H."/>
            <person name="Mayer K.F."/>
            <person name="Schwartz D.C."/>
            <person name="Town C.D."/>
        </authorList>
    </citation>
    <scope>GENOME REANNOTATION</scope>
    <source>
        <strain evidence="2">A17</strain>
        <strain evidence="4 5">cv. Jemalong A17</strain>
    </source>
</reference>
<evidence type="ECO:0000313" key="2">
    <source>
        <dbReference type="EMBL" id="KEH26333.1"/>
    </source>
</evidence>